<dbReference type="SUPFAM" id="SSF50998">
    <property type="entry name" value="Quinoprotein alcohol dehydrogenase-like"/>
    <property type="match status" value="1"/>
</dbReference>
<keyword evidence="10" id="KW-0325">Glycoprotein</keyword>
<evidence type="ECO:0000313" key="16">
    <source>
        <dbReference type="Proteomes" id="UP000246078"/>
    </source>
</evidence>
<dbReference type="VEuPathDB" id="TriTrypDB:ECC02_002642"/>
<dbReference type="VEuPathDB" id="TriTrypDB:C4B63_7g400"/>
<comment type="caution">
    <text evidence="15">The sequence shown here is derived from an EMBL/GenBank/DDBJ whole genome shotgun (WGS) entry which is preliminary data.</text>
</comment>
<evidence type="ECO:0000256" key="9">
    <source>
        <dbReference type="ARBA" id="ARBA00023136"/>
    </source>
</evidence>
<accession>A0A2V2VNC6</accession>
<feature type="chain" id="PRO_5016122830" description="ER membrane protein complex subunit 1" evidence="12">
    <location>
        <begin position="24"/>
        <end position="809"/>
    </location>
</feature>
<evidence type="ECO:0000259" key="14">
    <source>
        <dbReference type="Pfam" id="PF25293"/>
    </source>
</evidence>
<keyword evidence="6 12" id="KW-0732">Signal</keyword>
<dbReference type="EMBL" id="PRFC01000235">
    <property type="protein sequence ID" value="PWU97937.1"/>
    <property type="molecule type" value="Genomic_DNA"/>
</dbReference>
<feature type="domain" description="EMC1 first beta-propeller" evidence="14">
    <location>
        <begin position="23"/>
        <end position="100"/>
    </location>
</feature>
<feature type="domain" description="ER membrane protein complex subunit 1 C-terminal" evidence="13">
    <location>
        <begin position="590"/>
        <end position="808"/>
    </location>
</feature>
<dbReference type="VEuPathDB" id="TriTrypDB:BCY84_20507"/>
<evidence type="ECO:0000256" key="11">
    <source>
        <dbReference type="SAM" id="Phobius"/>
    </source>
</evidence>
<evidence type="ECO:0000256" key="8">
    <source>
        <dbReference type="ARBA" id="ARBA00022989"/>
    </source>
</evidence>
<dbReference type="Pfam" id="PF25293">
    <property type="entry name" value="Beta-prop_EMC1_N"/>
    <property type="match status" value="1"/>
</dbReference>
<comment type="subcellular location">
    <subcellularLocation>
        <location evidence="1">Endoplasmic reticulum membrane</location>
        <topology evidence="1">Single-pass type I membrane protein</topology>
    </subcellularLocation>
</comment>
<dbReference type="InterPro" id="IPR015943">
    <property type="entry name" value="WD40/YVTN_repeat-like_dom_sf"/>
</dbReference>
<dbReference type="AlphaFoldDB" id="A0A2V2VNC6"/>
<organism evidence="15 16">
    <name type="scientific">Trypanosoma cruzi</name>
    <dbReference type="NCBI Taxonomy" id="5693"/>
    <lineage>
        <taxon>Eukaryota</taxon>
        <taxon>Discoba</taxon>
        <taxon>Euglenozoa</taxon>
        <taxon>Kinetoplastea</taxon>
        <taxon>Metakinetoplastina</taxon>
        <taxon>Trypanosomatida</taxon>
        <taxon>Trypanosomatidae</taxon>
        <taxon>Trypanosoma</taxon>
        <taxon>Schizotrypanum</taxon>
    </lineage>
</organism>
<dbReference type="Gene3D" id="2.130.10.10">
    <property type="entry name" value="YVTN repeat-like/Quinoprotein amine dehydrogenase"/>
    <property type="match status" value="1"/>
</dbReference>
<keyword evidence="9 11" id="KW-0472">Membrane</keyword>
<dbReference type="InterPro" id="IPR011678">
    <property type="entry name" value="EMC1_C"/>
</dbReference>
<keyword evidence="7" id="KW-0256">Endoplasmic reticulum</keyword>
<dbReference type="VEuPathDB" id="TriTrypDB:TCSYLVIO_003702"/>
<feature type="signal peptide" evidence="12">
    <location>
        <begin position="1"/>
        <end position="23"/>
    </location>
</feature>
<protein>
    <recommendedName>
        <fullName evidence="4">ER membrane protein complex subunit 1</fullName>
    </recommendedName>
</protein>
<dbReference type="Pfam" id="PF07774">
    <property type="entry name" value="EMC1_C"/>
    <property type="match status" value="1"/>
</dbReference>
<evidence type="ECO:0000256" key="4">
    <source>
        <dbReference type="ARBA" id="ARBA00020824"/>
    </source>
</evidence>
<dbReference type="VEuPathDB" id="TriTrypDB:TCDM_02452"/>
<keyword evidence="8 11" id="KW-1133">Transmembrane helix</keyword>
<dbReference type="VEuPathDB" id="TriTrypDB:TcCL_NonESM04121"/>
<dbReference type="InterPro" id="IPR026895">
    <property type="entry name" value="EMC1"/>
</dbReference>
<evidence type="ECO:0000256" key="1">
    <source>
        <dbReference type="ARBA" id="ARBA00004115"/>
    </source>
</evidence>
<sequence>MKCSTLLFLLVLFLFAVVHPSLAIHEDEQGLRDWILRFVGHVDHASYQPGLQPNHVYLVSKPGAVAALSLSDGGLQWRKLLSEPQVCVAASKNEVLVSSRSGTVHLLNAANGEIERTFKLSLPIGSTVESCAIVEGKVRVAAMDTITAYIYEFGLVTEDDMMKPRNNFPIGTDVHALRISGKHIWALRTSSANRYSLTGDVEMTDVEGGSYGSSVTASGDAVVFSGTRIAVVRDDGKTENIACENCDVGVLYSTTGKFEGTVKTTADKLGFTVFFPGSNVHVAYDSAAIIAPTVLLAVRDRLHGAQVILRTSNGHILAVSEKSGKMWERLEGLAHLSATVIADNPAHEDHFSFNKVALAISTYGVFYTIPISEMGHNIRVLSDISDVILQKTAASSMESVKIERMFLSGTNVVTVVVASPEKRVSLAVDYSTGSVMEVKVHENSLFVSPTFEVTRSLELHGAVSYNNMHFFTANVSSGLIEGYAVSASSKVVPLWTVRMPYPLVAYATGEDILRTKTVNHLRVFPNKTSQADEVRRKYPTRNVFVLAHYEPSEDELTTLVVTAIDSVTGSVLATVRHRNVEGPVHMLVVEHAVLYYYMDMEKVRHCIGVWEMFEEEPGRVLRKDAGATIPQVIASFFSRFKRTFSSRATRPPVVTVAVLGVYGGNLATMGVTTSFNGISRKSVVLAFDSGRIATVELNRLLAGGQLPLDDKGNQATHVIIPSTSLASHKLRVAKPSLIATTPTNLESSCHVLVSGLDIFYVRASSGKAFDLLNSDFNKNLLITLTCGFGVLTCAARYFVRRKALNLLWK</sequence>
<evidence type="ECO:0000256" key="5">
    <source>
        <dbReference type="ARBA" id="ARBA00022692"/>
    </source>
</evidence>
<dbReference type="VEuPathDB" id="TriTrypDB:TcCLB.507053.180"/>
<dbReference type="VEuPathDB" id="TriTrypDB:C3747_235g6"/>
<evidence type="ECO:0000256" key="6">
    <source>
        <dbReference type="ARBA" id="ARBA00022729"/>
    </source>
</evidence>
<comment type="similarity">
    <text evidence="2">Belongs to the EMC1 family.</text>
</comment>
<dbReference type="GO" id="GO:0034975">
    <property type="term" value="P:protein folding in endoplasmic reticulum"/>
    <property type="evidence" value="ECO:0007669"/>
    <property type="project" value="TreeGrafter"/>
</dbReference>
<dbReference type="InterPro" id="IPR058545">
    <property type="entry name" value="Beta-prop_EMC1_1st"/>
</dbReference>
<evidence type="ECO:0000256" key="2">
    <source>
        <dbReference type="ARBA" id="ARBA00007904"/>
    </source>
</evidence>
<dbReference type="GO" id="GO:0072546">
    <property type="term" value="C:EMC complex"/>
    <property type="evidence" value="ECO:0007669"/>
    <property type="project" value="InterPro"/>
</dbReference>
<evidence type="ECO:0000256" key="12">
    <source>
        <dbReference type="SAM" id="SignalP"/>
    </source>
</evidence>
<dbReference type="InterPro" id="IPR011047">
    <property type="entry name" value="Quinoprotein_ADH-like_sf"/>
</dbReference>
<evidence type="ECO:0000259" key="13">
    <source>
        <dbReference type="Pfam" id="PF07774"/>
    </source>
</evidence>
<evidence type="ECO:0000256" key="10">
    <source>
        <dbReference type="ARBA" id="ARBA00023180"/>
    </source>
</evidence>
<dbReference type="VEuPathDB" id="TriTrypDB:TcBrA4_0125670"/>
<keyword evidence="5 11" id="KW-0812">Transmembrane</keyword>
<dbReference type="Proteomes" id="UP000246078">
    <property type="component" value="Unassembled WGS sequence"/>
</dbReference>
<reference evidence="15 16" key="1">
    <citation type="journal article" date="2018" name="Microb. Genom.">
        <title>Expanding an expanded genome: long-read sequencing of Trypanosoma cruzi.</title>
        <authorList>
            <person name="Berna L."/>
            <person name="Rodriguez M."/>
            <person name="Chiribao M.L."/>
            <person name="Parodi-Talice A."/>
            <person name="Pita S."/>
            <person name="Rijo G."/>
            <person name="Alvarez-Valin F."/>
            <person name="Robello C."/>
        </authorList>
    </citation>
    <scope>NUCLEOTIDE SEQUENCE [LARGE SCALE GENOMIC DNA]</scope>
    <source>
        <strain evidence="15 16">TCC</strain>
    </source>
</reference>
<proteinExistence type="inferred from homology"/>
<dbReference type="VEuPathDB" id="TriTrypDB:TcG_01323"/>
<comment type="subunit">
    <text evidence="3">Component of the ER membrane protein complex (EMC).</text>
</comment>
<gene>
    <name evidence="15" type="ORF">C3747_235g6</name>
</gene>
<dbReference type="PANTHER" id="PTHR21573:SF0">
    <property type="entry name" value="ER MEMBRANE PROTEIN COMPLEX SUBUNIT 1"/>
    <property type="match status" value="1"/>
</dbReference>
<name>A0A2V2VNC6_TRYCR</name>
<dbReference type="VEuPathDB" id="TriTrypDB:Tc_MARK_2463"/>
<feature type="transmembrane region" description="Helical" evidence="11">
    <location>
        <begin position="780"/>
        <end position="799"/>
    </location>
</feature>
<evidence type="ECO:0000313" key="15">
    <source>
        <dbReference type="EMBL" id="PWU97937.1"/>
    </source>
</evidence>
<evidence type="ECO:0000256" key="3">
    <source>
        <dbReference type="ARBA" id="ARBA00011276"/>
    </source>
</evidence>
<dbReference type="PANTHER" id="PTHR21573">
    <property type="entry name" value="ER MEMBRANE PROTEIN COMPLEX SUBUNIT 1"/>
    <property type="match status" value="1"/>
</dbReference>
<evidence type="ECO:0000256" key="7">
    <source>
        <dbReference type="ARBA" id="ARBA00022824"/>
    </source>
</evidence>